<accession>L1JKZ1</accession>
<protein>
    <recommendedName>
        <fullName evidence="4">Essential protein Yae1 N-terminal domain-containing protein</fullName>
    </recommendedName>
</protein>
<proteinExistence type="predicted"/>
<evidence type="ECO:0008006" key="4">
    <source>
        <dbReference type="Google" id="ProtNLM"/>
    </source>
</evidence>
<gene>
    <name evidence="1" type="ORF">GUITHDRAFT_151578</name>
</gene>
<organism evidence="1">
    <name type="scientific">Guillardia theta (strain CCMP2712)</name>
    <name type="common">Cryptophyte</name>
    <dbReference type="NCBI Taxonomy" id="905079"/>
    <lineage>
        <taxon>Eukaryota</taxon>
        <taxon>Cryptophyceae</taxon>
        <taxon>Pyrenomonadales</taxon>
        <taxon>Geminigeraceae</taxon>
        <taxon>Guillardia</taxon>
    </lineage>
</organism>
<dbReference type="Proteomes" id="UP000011087">
    <property type="component" value="Unassembled WGS sequence"/>
</dbReference>
<evidence type="ECO:0000313" key="3">
    <source>
        <dbReference type="Proteomes" id="UP000011087"/>
    </source>
</evidence>
<dbReference type="GeneID" id="17305750"/>
<name>L1JKZ1_GUITC</name>
<reference evidence="1 3" key="1">
    <citation type="journal article" date="2012" name="Nature">
        <title>Algal genomes reveal evolutionary mosaicism and the fate of nucleomorphs.</title>
        <authorList>
            <consortium name="DOE Joint Genome Institute"/>
            <person name="Curtis B.A."/>
            <person name="Tanifuji G."/>
            <person name="Burki F."/>
            <person name="Gruber A."/>
            <person name="Irimia M."/>
            <person name="Maruyama S."/>
            <person name="Arias M.C."/>
            <person name="Ball S.G."/>
            <person name="Gile G.H."/>
            <person name="Hirakawa Y."/>
            <person name="Hopkins J.F."/>
            <person name="Kuo A."/>
            <person name="Rensing S.A."/>
            <person name="Schmutz J."/>
            <person name="Symeonidi A."/>
            <person name="Elias M."/>
            <person name="Eveleigh R.J."/>
            <person name="Herman E.K."/>
            <person name="Klute M.J."/>
            <person name="Nakayama T."/>
            <person name="Obornik M."/>
            <person name="Reyes-Prieto A."/>
            <person name="Armbrust E.V."/>
            <person name="Aves S.J."/>
            <person name="Beiko R.G."/>
            <person name="Coutinho P."/>
            <person name="Dacks J.B."/>
            <person name="Durnford D.G."/>
            <person name="Fast N.M."/>
            <person name="Green B.R."/>
            <person name="Grisdale C.J."/>
            <person name="Hempel F."/>
            <person name="Henrissat B."/>
            <person name="Hoppner M.P."/>
            <person name="Ishida K."/>
            <person name="Kim E."/>
            <person name="Koreny L."/>
            <person name="Kroth P.G."/>
            <person name="Liu Y."/>
            <person name="Malik S.B."/>
            <person name="Maier U.G."/>
            <person name="McRose D."/>
            <person name="Mock T."/>
            <person name="Neilson J.A."/>
            <person name="Onodera N.T."/>
            <person name="Poole A.M."/>
            <person name="Pritham E.J."/>
            <person name="Richards T.A."/>
            <person name="Rocap G."/>
            <person name="Roy S.W."/>
            <person name="Sarai C."/>
            <person name="Schaack S."/>
            <person name="Shirato S."/>
            <person name="Slamovits C.H."/>
            <person name="Spencer D.F."/>
            <person name="Suzuki S."/>
            <person name="Worden A.Z."/>
            <person name="Zauner S."/>
            <person name="Barry K."/>
            <person name="Bell C."/>
            <person name="Bharti A.K."/>
            <person name="Crow J.A."/>
            <person name="Grimwood J."/>
            <person name="Kramer R."/>
            <person name="Lindquist E."/>
            <person name="Lucas S."/>
            <person name="Salamov A."/>
            <person name="McFadden G.I."/>
            <person name="Lane C.E."/>
            <person name="Keeling P.J."/>
            <person name="Gray M.W."/>
            <person name="Grigoriev I.V."/>
            <person name="Archibald J.M."/>
        </authorList>
    </citation>
    <scope>NUCLEOTIDE SEQUENCE</scope>
    <source>
        <strain evidence="1 3">CCMP2712</strain>
    </source>
</reference>
<sequence>MYSDLLPVTLGYQDGYKKGYKEGFKTSLGFKSGYEAGIELAKKRALESTYTSPVLPSVATQLVPSPVQPVPTQLVAQAPLYQPRA</sequence>
<dbReference type="EMBL" id="JH992983">
    <property type="protein sequence ID" value="EKX48997.1"/>
    <property type="molecule type" value="Genomic_DNA"/>
</dbReference>
<dbReference type="HOGENOM" id="CLU_2517349_0_0_1"/>
<dbReference type="PaxDb" id="55529-EKX48997"/>
<dbReference type="EnsemblProtists" id="EKX48997">
    <property type="protein sequence ID" value="EKX48997"/>
    <property type="gene ID" value="GUITHDRAFT_151578"/>
</dbReference>
<dbReference type="RefSeq" id="XP_005835977.1">
    <property type="nucleotide sequence ID" value="XM_005835920.1"/>
</dbReference>
<dbReference type="KEGG" id="gtt:GUITHDRAFT_151578"/>
<evidence type="ECO:0000313" key="2">
    <source>
        <dbReference type="EnsemblProtists" id="EKX48997"/>
    </source>
</evidence>
<evidence type="ECO:0000313" key="1">
    <source>
        <dbReference type="EMBL" id="EKX48997.1"/>
    </source>
</evidence>
<dbReference type="AlphaFoldDB" id="L1JKZ1"/>
<reference evidence="3" key="2">
    <citation type="submission" date="2012-11" db="EMBL/GenBank/DDBJ databases">
        <authorList>
            <person name="Kuo A."/>
            <person name="Curtis B.A."/>
            <person name="Tanifuji G."/>
            <person name="Burki F."/>
            <person name="Gruber A."/>
            <person name="Irimia M."/>
            <person name="Maruyama S."/>
            <person name="Arias M.C."/>
            <person name="Ball S.G."/>
            <person name="Gile G.H."/>
            <person name="Hirakawa Y."/>
            <person name="Hopkins J.F."/>
            <person name="Rensing S.A."/>
            <person name="Schmutz J."/>
            <person name="Symeonidi A."/>
            <person name="Elias M."/>
            <person name="Eveleigh R.J."/>
            <person name="Herman E.K."/>
            <person name="Klute M.J."/>
            <person name="Nakayama T."/>
            <person name="Obornik M."/>
            <person name="Reyes-Prieto A."/>
            <person name="Armbrust E.V."/>
            <person name="Aves S.J."/>
            <person name="Beiko R.G."/>
            <person name="Coutinho P."/>
            <person name="Dacks J.B."/>
            <person name="Durnford D.G."/>
            <person name="Fast N.M."/>
            <person name="Green B.R."/>
            <person name="Grisdale C."/>
            <person name="Hempe F."/>
            <person name="Henrissat B."/>
            <person name="Hoppner M.P."/>
            <person name="Ishida K.-I."/>
            <person name="Kim E."/>
            <person name="Koreny L."/>
            <person name="Kroth P.G."/>
            <person name="Liu Y."/>
            <person name="Malik S.-B."/>
            <person name="Maier U.G."/>
            <person name="McRose D."/>
            <person name="Mock T."/>
            <person name="Neilson J.A."/>
            <person name="Onodera N.T."/>
            <person name="Poole A.M."/>
            <person name="Pritham E.J."/>
            <person name="Richards T.A."/>
            <person name="Rocap G."/>
            <person name="Roy S.W."/>
            <person name="Sarai C."/>
            <person name="Schaack S."/>
            <person name="Shirato S."/>
            <person name="Slamovits C.H."/>
            <person name="Spencer D.F."/>
            <person name="Suzuki S."/>
            <person name="Worden A.Z."/>
            <person name="Zauner S."/>
            <person name="Barry K."/>
            <person name="Bell C."/>
            <person name="Bharti A.K."/>
            <person name="Crow J.A."/>
            <person name="Grimwood J."/>
            <person name="Kramer R."/>
            <person name="Lindquist E."/>
            <person name="Lucas S."/>
            <person name="Salamov A."/>
            <person name="McFadden G.I."/>
            <person name="Lane C.E."/>
            <person name="Keeling P.J."/>
            <person name="Gray M.W."/>
            <person name="Grigoriev I.V."/>
            <person name="Archibald J.M."/>
        </authorList>
    </citation>
    <scope>NUCLEOTIDE SEQUENCE</scope>
    <source>
        <strain evidence="3">CCMP2712</strain>
    </source>
</reference>
<keyword evidence="3" id="KW-1185">Reference proteome</keyword>
<reference evidence="2" key="3">
    <citation type="submission" date="2016-03" db="UniProtKB">
        <authorList>
            <consortium name="EnsemblProtists"/>
        </authorList>
    </citation>
    <scope>IDENTIFICATION</scope>
</reference>